<evidence type="ECO:0000256" key="1">
    <source>
        <dbReference type="SAM" id="MobiDB-lite"/>
    </source>
</evidence>
<name>A0A511QQ43_9VIBR</name>
<keyword evidence="3" id="KW-1185">Reference proteome</keyword>
<feature type="compositionally biased region" description="Basic and acidic residues" evidence="1">
    <location>
        <begin position="54"/>
        <end position="65"/>
    </location>
</feature>
<dbReference type="Proteomes" id="UP000321113">
    <property type="component" value="Unassembled WGS sequence"/>
</dbReference>
<proteinExistence type="predicted"/>
<dbReference type="EMBL" id="BJXK01000005">
    <property type="protein sequence ID" value="GEM79237.1"/>
    <property type="molecule type" value="Genomic_DNA"/>
</dbReference>
<dbReference type="AlphaFoldDB" id="A0A511QQ43"/>
<gene>
    <name evidence="2" type="ORF">VSU01S_14820</name>
</gene>
<evidence type="ECO:0000313" key="3">
    <source>
        <dbReference type="Proteomes" id="UP000321113"/>
    </source>
</evidence>
<reference evidence="2 3" key="1">
    <citation type="submission" date="2019-07" db="EMBL/GenBank/DDBJ databases">
        <title>Whole genome shotgun sequence of Vibrio superstes NBRC 103154.</title>
        <authorList>
            <person name="Hosoyama A."/>
            <person name="Uohara A."/>
            <person name="Ohji S."/>
            <person name="Ichikawa N."/>
        </authorList>
    </citation>
    <scope>NUCLEOTIDE SEQUENCE [LARGE SCALE GENOMIC DNA]</scope>
    <source>
        <strain evidence="2 3">NBRC 103154</strain>
    </source>
</reference>
<comment type="caution">
    <text evidence="2">The sequence shown here is derived from an EMBL/GenBank/DDBJ whole genome shotgun (WGS) entry which is preliminary data.</text>
</comment>
<protein>
    <submittedName>
        <fullName evidence="2">Uncharacterized protein</fullName>
    </submittedName>
</protein>
<accession>A0A511QQ43</accession>
<evidence type="ECO:0000313" key="2">
    <source>
        <dbReference type="EMBL" id="GEM79237.1"/>
    </source>
</evidence>
<sequence>MTYDSHGGRIAIEHVCNQSSKQDIYDSHGDRIDEVQGCSHQSLNGNNYSFVSPDEERNSHFSWKDPANKTGGDYAWVSPDEARNAHFA</sequence>
<organism evidence="2 3">
    <name type="scientific">Vibrio superstes NBRC 103154</name>
    <dbReference type="NCBI Taxonomy" id="1219062"/>
    <lineage>
        <taxon>Bacteria</taxon>
        <taxon>Pseudomonadati</taxon>
        <taxon>Pseudomonadota</taxon>
        <taxon>Gammaproteobacteria</taxon>
        <taxon>Vibrionales</taxon>
        <taxon>Vibrionaceae</taxon>
        <taxon>Vibrio</taxon>
    </lineage>
</organism>
<feature type="region of interest" description="Disordered" evidence="1">
    <location>
        <begin position="44"/>
        <end position="65"/>
    </location>
</feature>